<dbReference type="AlphaFoldDB" id="A0A816DYS1"/>
<protein>
    <submittedName>
        <fullName evidence="1">Uncharacterized protein</fullName>
    </submittedName>
</protein>
<dbReference type="EMBL" id="CAJNOQ010046944">
    <property type="protein sequence ID" value="CAF1639983.1"/>
    <property type="molecule type" value="Genomic_DNA"/>
</dbReference>
<gene>
    <name evidence="1" type="ORF">GPM918_LOCUS44875</name>
    <name evidence="2" type="ORF">SRO942_LOCUS46965</name>
</gene>
<dbReference type="Proteomes" id="UP000663829">
    <property type="component" value="Unassembled WGS sequence"/>
</dbReference>
<evidence type="ECO:0000313" key="1">
    <source>
        <dbReference type="EMBL" id="CAF1639983.1"/>
    </source>
</evidence>
<dbReference type="Proteomes" id="UP000681722">
    <property type="component" value="Unassembled WGS sequence"/>
</dbReference>
<comment type="caution">
    <text evidence="1">The sequence shown here is derived from an EMBL/GenBank/DDBJ whole genome shotgun (WGS) entry which is preliminary data.</text>
</comment>
<dbReference type="EMBL" id="CAJOBC010115707">
    <property type="protein sequence ID" value="CAF4550489.1"/>
    <property type="molecule type" value="Genomic_DNA"/>
</dbReference>
<sequence>MDYTQFNYIDRAKISGYVRNVSFNFYTAPSGNNLSQIWLYLVDDDTLVSGYPMLFNLSSPYLIPPVQIQNKSGVQQFTLTPYAMNISQGQFLAVSFSASTGGSTYENTRNLYALANENLLPDIMSGNPYEFDNYVSYGMAFSYTVMAYS</sequence>
<accession>A0A816DYS1</accession>
<feature type="non-terminal residue" evidence="1">
    <location>
        <position position="149"/>
    </location>
</feature>
<evidence type="ECO:0000313" key="2">
    <source>
        <dbReference type="EMBL" id="CAF4550489.1"/>
    </source>
</evidence>
<keyword evidence="3" id="KW-1185">Reference proteome</keyword>
<organism evidence="1 3">
    <name type="scientific">Didymodactylos carnosus</name>
    <dbReference type="NCBI Taxonomy" id="1234261"/>
    <lineage>
        <taxon>Eukaryota</taxon>
        <taxon>Metazoa</taxon>
        <taxon>Spiralia</taxon>
        <taxon>Gnathifera</taxon>
        <taxon>Rotifera</taxon>
        <taxon>Eurotatoria</taxon>
        <taxon>Bdelloidea</taxon>
        <taxon>Philodinida</taxon>
        <taxon>Philodinidae</taxon>
        <taxon>Didymodactylos</taxon>
    </lineage>
</organism>
<proteinExistence type="predicted"/>
<evidence type="ECO:0000313" key="3">
    <source>
        <dbReference type="Proteomes" id="UP000663829"/>
    </source>
</evidence>
<reference evidence="1" key="1">
    <citation type="submission" date="2021-02" db="EMBL/GenBank/DDBJ databases">
        <authorList>
            <person name="Nowell W R."/>
        </authorList>
    </citation>
    <scope>NUCLEOTIDE SEQUENCE</scope>
</reference>
<name>A0A816DYS1_9BILA</name>